<dbReference type="InterPro" id="IPR013815">
    <property type="entry name" value="ATP_grasp_subdomain_1"/>
</dbReference>
<evidence type="ECO:0000259" key="2">
    <source>
        <dbReference type="PROSITE" id="PS50975"/>
    </source>
</evidence>
<dbReference type="GO" id="GO:0005524">
    <property type="term" value="F:ATP binding"/>
    <property type="evidence" value="ECO:0007669"/>
    <property type="project" value="UniProtKB-UniRule"/>
</dbReference>
<dbReference type="RefSeq" id="WP_406693556.1">
    <property type="nucleotide sequence ID" value="NZ_CP155447.1"/>
</dbReference>
<feature type="domain" description="ATP-grasp" evidence="2">
    <location>
        <begin position="141"/>
        <end position="333"/>
    </location>
</feature>
<dbReference type="InterPro" id="IPR011761">
    <property type="entry name" value="ATP-grasp"/>
</dbReference>
<keyword evidence="1" id="KW-0547">Nucleotide-binding</keyword>
<reference evidence="3" key="1">
    <citation type="submission" date="2024-05" db="EMBL/GenBank/DDBJ databases">
        <title>Planctomycetes of the genus Singulisphaera possess chitinolytic capabilities.</title>
        <authorList>
            <person name="Ivanova A."/>
        </authorList>
    </citation>
    <scope>NUCLEOTIDE SEQUENCE</scope>
    <source>
        <strain evidence="3">Ch08T</strain>
    </source>
</reference>
<dbReference type="Pfam" id="PF02786">
    <property type="entry name" value="CPSase_L_D2"/>
    <property type="match status" value="1"/>
</dbReference>
<evidence type="ECO:0000256" key="1">
    <source>
        <dbReference type="PROSITE-ProRule" id="PRU00409"/>
    </source>
</evidence>
<name>A0AAU7C6W6_9BACT</name>
<dbReference type="Gene3D" id="3.30.1490.20">
    <property type="entry name" value="ATP-grasp fold, A domain"/>
    <property type="match status" value="1"/>
</dbReference>
<dbReference type="GO" id="GO:0046872">
    <property type="term" value="F:metal ion binding"/>
    <property type="evidence" value="ECO:0007669"/>
    <property type="project" value="InterPro"/>
</dbReference>
<dbReference type="SUPFAM" id="SSF56059">
    <property type="entry name" value="Glutathione synthetase ATP-binding domain-like"/>
    <property type="match status" value="1"/>
</dbReference>
<dbReference type="AlphaFoldDB" id="A0AAU7C6W6"/>
<dbReference type="Gene3D" id="3.30.470.20">
    <property type="entry name" value="ATP-grasp fold, B domain"/>
    <property type="match status" value="1"/>
</dbReference>
<dbReference type="EMBL" id="CP155447">
    <property type="protein sequence ID" value="XBH00875.1"/>
    <property type="molecule type" value="Genomic_DNA"/>
</dbReference>
<dbReference type="InterPro" id="IPR005479">
    <property type="entry name" value="CPAse_ATP-bd"/>
</dbReference>
<sequence length="408" mass="45973">MLSATDECTRPINSVPVTERGAGLPPAILLGGGANALSVARCLAGAGVSVYAINEPEAYVRYSRHCQWLSVPVVEQDIEGSWARYLLGPESDHLQGAVLLSCSDAGIQVIARHREALEHRFRLDDSNREAQGRVLDKLTTYQEARIAGVPTPRFWVAESSEQVVALREALVYPLLVKPRLSHLFEERFGKKFVVVNDFDELLATFDAVSEAGIETLLMELIPGGDDLLCSYYTYLDEQGQPLFHFTKRIIRRFPVGMGTACYHITDWNPEVAKLALKLCGQVGLRGLANVEFKRDPRDGQLKLIECNARFTASNCLVAGSGFDLASFVYNRIVGRPQQPLEKYHQGMRLWDPIRDFEAFLELRRRGELSFLGWLRSILHFQTFAYFQWTDPLPALMRISKPLRNLFAR</sequence>
<accession>A0AAU7C6W6</accession>
<dbReference type="PROSITE" id="PS50975">
    <property type="entry name" value="ATP_GRASP"/>
    <property type="match status" value="1"/>
</dbReference>
<evidence type="ECO:0000313" key="3">
    <source>
        <dbReference type="EMBL" id="XBH00875.1"/>
    </source>
</evidence>
<protein>
    <recommendedName>
        <fullName evidence="2">ATP-grasp domain-containing protein</fullName>
    </recommendedName>
</protein>
<proteinExistence type="predicted"/>
<organism evidence="3">
    <name type="scientific">Singulisphaera sp. Ch08</name>
    <dbReference type="NCBI Taxonomy" id="3120278"/>
    <lineage>
        <taxon>Bacteria</taxon>
        <taxon>Pseudomonadati</taxon>
        <taxon>Planctomycetota</taxon>
        <taxon>Planctomycetia</taxon>
        <taxon>Isosphaerales</taxon>
        <taxon>Isosphaeraceae</taxon>
        <taxon>Singulisphaera</taxon>
    </lineage>
</organism>
<keyword evidence="1" id="KW-0067">ATP-binding</keyword>
<gene>
    <name evidence="3" type="ORF">V5E97_21205</name>
</gene>